<dbReference type="CDD" id="cd00586">
    <property type="entry name" value="4HBT"/>
    <property type="match status" value="2"/>
</dbReference>
<reference evidence="4 5" key="1">
    <citation type="submission" date="2015-09" db="EMBL/GenBank/DDBJ databases">
        <title>Trachymyrmex zeteki WGS genome.</title>
        <authorList>
            <person name="Nygaard S."/>
            <person name="Hu H."/>
            <person name="Boomsma J."/>
            <person name="Zhang G."/>
        </authorList>
    </citation>
    <scope>NUCLEOTIDE SEQUENCE [LARGE SCALE GENOMIC DNA]</scope>
    <source>
        <strain evidence="4">Tzet28-1</strain>
        <tissue evidence="4">Whole body</tissue>
    </source>
</reference>
<dbReference type="Proteomes" id="UP000075809">
    <property type="component" value="Unassembled WGS sequence"/>
</dbReference>
<feature type="transmembrane region" description="Helical" evidence="3">
    <location>
        <begin position="232"/>
        <end position="250"/>
    </location>
</feature>
<dbReference type="InterPro" id="IPR051490">
    <property type="entry name" value="THEM6_lcsJ_thioesterase"/>
</dbReference>
<organism evidence="4 5">
    <name type="scientific">Mycetomoellerius zeteki</name>
    <dbReference type="NCBI Taxonomy" id="64791"/>
    <lineage>
        <taxon>Eukaryota</taxon>
        <taxon>Metazoa</taxon>
        <taxon>Ecdysozoa</taxon>
        <taxon>Arthropoda</taxon>
        <taxon>Hexapoda</taxon>
        <taxon>Insecta</taxon>
        <taxon>Pterygota</taxon>
        <taxon>Neoptera</taxon>
        <taxon>Endopterygota</taxon>
        <taxon>Hymenoptera</taxon>
        <taxon>Apocrita</taxon>
        <taxon>Aculeata</taxon>
        <taxon>Formicoidea</taxon>
        <taxon>Formicidae</taxon>
        <taxon>Myrmicinae</taxon>
        <taxon>Mycetomoellerius</taxon>
    </lineage>
</organism>
<name>A0A151WNN0_9HYME</name>
<evidence type="ECO:0000256" key="1">
    <source>
        <dbReference type="ARBA" id="ARBA00038228"/>
    </source>
</evidence>
<protein>
    <recommendedName>
        <fullName evidence="2">Protein THEM6</fullName>
    </recommendedName>
</protein>
<keyword evidence="3" id="KW-0472">Membrane</keyword>
<feature type="transmembrane region" description="Helical" evidence="3">
    <location>
        <begin position="6"/>
        <end position="27"/>
    </location>
</feature>
<evidence type="ECO:0000313" key="4">
    <source>
        <dbReference type="EMBL" id="KYQ49418.1"/>
    </source>
</evidence>
<evidence type="ECO:0000256" key="3">
    <source>
        <dbReference type="SAM" id="Phobius"/>
    </source>
</evidence>
<dbReference type="PANTHER" id="PTHR12475:SF4">
    <property type="entry name" value="PROTEIN THEM6"/>
    <property type="match status" value="1"/>
</dbReference>
<proteinExistence type="inferred from homology"/>
<gene>
    <name evidence="4" type="ORF">ALC60_11524</name>
</gene>
<dbReference type="AlphaFoldDB" id="A0A151WNN0"/>
<keyword evidence="3" id="KW-1133">Transmembrane helix</keyword>
<evidence type="ECO:0000256" key="2">
    <source>
        <dbReference type="ARBA" id="ARBA00041112"/>
    </source>
</evidence>
<sequence>MMTCWVLVGIFVTIVLIYGLIEFHYFLRMFLTVFLARYCKKRVHILDETVIYGICTTNDVDALLYHMNNARYLRELDFARVDFYERTDLYREVCSQGSGVVQGAATIRYRRFIKPLTIFKITSKIVYWDERSFFMEHRFITPSDGFIRAIAICRQRLLNCSADTVIGALLNRRVKQNGNVEAASFFNACETGFPETADARTSQNHNGQSSIDREKTYIESTLFSERYADRKLTMFCSCCVAMIAILYILFDVNYFMRIILTILWGRFFEKKKKLFDTTTIYGICTTQDVDLVLKHMNNARYLRELDFARFYFYDRSGIYGAVLKRGGGAVQGASTIRYRRAIPIFTPYKVTTKLIYWEDKHFYIENQFISLTDNFIRAVVLSRQTVTGLKVPVDEIIAEIEPETRRPEPTKELQLWLESIEESSQSLRKQK</sequence>
<dbReference type="InterPro" id="IPR029069">
    <property type="entry name" value="HotDog_dom_sf"/>
</dbReference>
<dbReference type="Gene3D" id="3.10.129.10">
    <property type="entry name" value="Hotdog Thioesterase"/>
    <property type="match status" value="2"/>
</dbReference>
<dbReference type="SUPFAM" id="SSF54637">
    <property type="entry name" value="Thioesterase/thiol ester dehydrase-isomerase"/>
    <property type="match status" value="2"/>
</dbReference>
<dbReference type="EMBL" id="KQ982907">
    <property type="protein sequence ID" value="KYQ49418.1"/>
    <property type="molecule type" value="Genomic_DNA"/>
</dbReference>
<dbReference type="Pfam" id="PF13279">
    <property type="entry name" value="4HBT_2"/>
    <property type="match status" value="2"/>
</dbReference>
<keyword evidence="5" id="KW-1185">Reference proteome</keyword>
<accession>A0A151WNN0</accession>
<comment type="similarity">
    <text evidence="1">Belongs to the THEM6 family.</text>
</comment>
<dbReference type="PANTHER" id="PTHR12475">
    <property type="match status" value="1"/>
</dbReference>
<evidence type="ECO:0000313" key="5">
    <source>
        <dbReference type="Proteomes" id="UP000075809"/>
    </source>
</evidence>
<keyword evidence="3" id="KW-0812">Transmembrane</keyword>